<dbReference type="InterPro" id="IPR010183">
    <property type="entry name" value="Phage_lambda_Bet"/>
</dbReference>
<name>A0ABS8LWN5_9FLAO</name>
<dbReference type="InterPro" id="IPR018330">
    <property type="entry name" value="RecT_fam"/>
</dbReference>
<dbReference type="RefSeq" id="WP_229998760.1">
    <property type="nucleotide sequence ID" value="NZ_JAJJMN010000001.1"/>
</dbReference>
<dbReference type="Pfam" id="PF03837">
    <property type="entry name" value="RecT"/>
    <property type="match status" value="1"/>
</dbReference>
<feature type="region of interest" description="Disordered" evidence="1">
    <location>
        <begin position="207"/>
        <end position="245"/>
    </location>
</feature>
<accession>A0ABS8LWN5</accession>
<comment type="caution">
    <text evidence="2">The sequence shown here is derived from an EMBL/GenBank/DDBJ whole genome shotgun (WGS) entry which is preliminary data.</text>
</comment>
<feature type="compositionally biased region" description="Basic and acidic residues" evidence="1">
    <location>
        <begin position="232"/>
        <end position="245"/>
    </location>
</feature>
<keyword evidence="3" id="KW-1185">Reference proteome</keyword>
<feature type="compositionally biased region" description="Basic and acidic residues" evidence="1">
    <location>
        <begin position="207"/>
        <end position="221"/>
    </location>
</feature>
<evidence type="ECO:0000313" key="2">
    <source>
        <dbReference type="EMBL" id="MCC9016966.1"/>
    </source>
</evidence>
<dbReference type="NCBIfam" id="TIGR01913">
    <property type="entry name" value="bet_lambda"/>
    <property type="match status" value="1"/>
</dbReference>
<dbReference type="Proteomes" id="UP001430700">
    <property type="component" value="Unassembled WGS sequence"/>
</dbReference>
<proteinExistence type="predicted"/>
<gene>
    <name evidence="2" type="primary">bet</name>
    <name evidence="2" type="ORF">LNQ34_04180</name>
</gene>
<evidence type="ECO:0000313" key="3">
    <source>
        <dbReference type="Proteomes" id="UP001430700"/>
    </source>
</evidence>
<protein>
    <submittedName>
        <fullName evidence="2">Phage recombination protein Bet</fullName>
    </submittedName>
</protein>
<reference evidence="2" key="1">
    <citation type="submission" date="2021-11" db="EMBL/GenBank/DDBJ databases">
        <title>Description of novel Flavobacterium species.</title>
        <authorList>
            <person name="Saticioglu I.B."/>
            <person name="Ay H."/>
            <person name="Altun S."/>
            <person name="Duman M."/>
        </authorList>
    </citation>
    <scope>NUCLEOTIDE SEQUENCE</scope>
    <source>
        <strain evidence="2">F-126</strain>
    </source>
</reference>
<dbReference type="EMBL" id="JAJJMN010000001">
    <property type="protein sequence ID" value="MCC9016966.1"/>
    <property type="molecule type" value="Genomic_DNA"/>
</dbReference>
<sequence>MSTENTQVAEVKDRDKGAITYQVAGQDVKLSYQIVRDFLTKGNGQVADQDLTQFISICKYNQLNPFLNEAYLVKFGTAPAQMIVSKEAFMKRADANENYEGMKAGIIVQRDNQILELEGMFYLESDKLLGGWAEVYRKDRRFPIISKVTLQEYDKKQSTWNEKPSTMIAKIAKVQALREAFPAQLGAMYTQEESGTTIDIDHEEVRDKEIKSQANKQKLDFENIPEAELVSGEEHQDSIKDKPSF</sequence>
<organism evidence="2 3">
    <name type="scientific">Flavobacterium lipolyticum</name>
    <dbReference type="NCBI Taxonomy" id="2893754"/>
    <lineage>
        <taxon>Bacteria</taxon>
        <taxon>Pseudomonadati</taxon>
        <taxon>Bacteroidota</taxon>
        <taxon>Flavobacteriia</taxon>
        <taxon>Flavobacteriales</taxon>
        <taxon>Flavobacteriaceae</taxon>
        <taxon>Flavobacterium</taxon>
    </lineage>
</organism>
<evidence type="ECO:0000256" key="1">
    <source>
        <dbReference type="SAM" id="MobiDB-lite"/>
    </source>
</evidence>